<sequence length="534" mass="59955">MKYFKIIFSIFSVIIINTLILTSCFAEDNGSWETIGEYTDQYNPPISSVLPNGNVLIVNGNPYESDKSAKYYDPENKTFTATNERTGSGASDLIVLNNDLVMLVGGHRTDTSEPFGARTQDSIFSPLRDIQAKIDYRASSPEVEFYNVKTNSWSIGKNLPSAMSWPKGITLKDGRVLVFGGEKVTTEGSYYPSGVRVQIYEPNSDSWKVGAGFIFNSLGDHISSCRNIIVLPNNKVFVQFGASNSTSTLKIYDPVSDIWEDVAEPYPENQIIKHDYYFTSELADGKILLLRGMYLNKEAYLKAKEVKIYNYKDNTWTNAAELPEQLQNPSLTYLSSINKVLVFGYHFDPESYKSSDYYYVTEFYDPLKDVWITGIQNPQAQDPKILLLKNENVMSYGELGSNRNLKLIEIYTPPLPAIKVFINNIAQSYEVDPYIMNGNTMVPLRGIFEQLGATVSWDENTKTAKSIKSNTAVEIRIGSNQAKVNGKELSLEQAAVIMNGSTMVPLRFIAESLGAKVEYDSVQRSVFINIKNEK</sequence>
<dbReference type="InterPro" id="IPR037293">
    <property type="entry name" value="Gal_Oxidase_central_sf"/>
</dbReference>
<reference evidence="4 5" key="1">
    <citation type="submission" date="2022-05" db="EMBL/GenBank/DDBJ databases">
        <title>Genome Sequencing of Bee-Associated Microbes.</title>
        <authorList>
            <person name="Dunlap C."/>
        </authorList>
    </citation>
    <scope>NUCLEOTIDE SEQUENCE [LARGE SCALE GENOMIC DNA]</scope>
    <source>
        <strain evidence="4 5">NRRL B-14421</strain>
    </source>
</reference>
<gene>
    <name evidence="4" type="ORF">M5X19_26525</name>
</gene>
<organism evidence="4 5">
    <name type="scientific">Paenibacillus alginolyticus</name>
    <dbReference type="NCBI Taxonomy" id="59839"/>
    <lineage>
        <taxon>Bacteria</taxon>
        <taxon>Bacillati</taxon>
        <taxon>Bacillota</taxon>
        <taxon>Bacilli</taxon>
        <taxon>Bacillales</taxon>
        <taxon>Paenibacillaceae</taxon>
        <taxon>Paenibacillus</taxon>
    </lineage>
</organism>
<evidence type="ECO:0000313" key="5">
    <source>
        <dbReference type="Proteomes" id="UP001527099"/>
    </source>
</evidence>
<keyword evidence="2" id="KW-0677">Repeat</keyword>
<dbReference type="InterPro" id="IPR015915">
    <property type="entry name" value="Kelch-typ_b-propeller"/>
</dbReference>
<name>A0ABT4GJR7_9BACL</name>
<dbReference type="SUPFAM" id="SSF55383">
    <property type="entry name" value="Copper amine oxidase, domain N"/>
    <property type="match status" value="1"/>
</dbReference>
<dbReference type="PANTHER" id="PTHR24412:SF489">
    <property type="entry name" value="RING FINGER DOMAIN AND KELCH REPEAT-CONTAINING PROTEIN DDB_G0271372"/>
    <property type="match status" value="1"/>
</dbReference>
<protein>
    <submittedName>
        <fullName evidence="4">Copper amine oxidase N-terminal domain-containing protein</fullName>
    </submittedName>
</protein>
<evidence type="ECO:0000259" key="3">
    <source>
        <dbReference type="Pfam" id="PF07833"/>
    </source>
</evidence>
<proteinExistence type="predicted"/>
<dbReference type="PANTHER" id="PTHR24412">
    <property type="entry name" value="KELCH PROTEIN"/>
    <property type="match status" value="1"/>
</dbReference>
<dbReference type="Proteomes" id="UP001527099">
    <property type="component" value="Unassembled WGS sequence"/>
</dbReference>
<dbReference type="SUPFAM" id="SSF117281">
    <property type="entry name" value="Kelch motif"/>
    <property type="match status" value="1"/>
</dbReference>
<dbReference type="InterPro" id="IPR012854">
    <property type="entry name" value="Cu_amine_oxidase-like_N"/>
</dbReference>
<keyword evidence="5" id="KW-1185">Reference proteome</keyword>
<evidence type="ECO:0000256" key="1">
    <source>
        <dbReference type="ARBA" id="ARBA00022441"/>
    </source>
</evidence>
<dbReference type="Gene3D" id="3.30.457.10">
    <property type="entry name" value="Copper amine oxidase-like, N-terminal domain"/>
    <property type="match status" value="1"/>
</dbReference>
<keyword evidence="1" id="KW-0880">Kelch repeat</keyword>
<comment type="caution">
    <text evidence="4">The sequence shown here is derived from an EMBL/GenBank/DDBJ whole genome shotgun (WGS) entry which is preliminary data.</text>
</comment>
<dbReference type="RefSeq" id="WP_268617516.1">
    <property type="nucleotide sequence ID" value="NZ_JAMDMX010000097.1"/>
</dbReference>
<evidence type="ECO:0000256" key="2">
    <source>
        <dbReference type="ARBA" id="ARBA00022737"/>
    </source>
</evidence>
<evidence type="ECO:0000313" key="4">
    <source>
        <dbReference type="EMBL" id="MCY9696430.1"/>
    </source>
</evidence>
<dbReference type="Gene3D" id="2.130.10.80">
    <property type="entry name" value="Galactose oxidase/kelch, beta-propeller"/>
    <property type="match status" value="1"/>
</dbReference>
<feature type="domain" description="Copper amine oxidase-like N-terminal" evidence="3">
    <location>
        <begin position="422"/>
        <end position="528"/>
    </location>
</feature>
<accession>A0ABT4GJR7</accession>
<dbReference type="InterPro" id="IPR036582">
    <property type="entry name" value="Mao_N_sf"/>
</dbReference>
<dbReference type="Gene3D" id="2.120.10.80">
    <property type="entry name" value="Kelch-type beta propeller"/>
    <property type="match status" value="1"/>
</dbReference>
<dbReference type="EMBL" id="JAMDMX010000097">
    <property type="protein sequence ID" value="MCY9696430.1"/>
    <property type="molecule type" value="Genomic_DNA"/>
</dbReference>
<dbReference type="PROSITE" id="PS51257">
    <property type="entry name" value="PROKAR_LIPOPROTEIN"/>
    <property type="match status" value="1"/>
</dbReference>
<dbReference type="Pfam" id="PF07833">
    <property type="entry name" value="Cu_amine_oxidN1"/>
    <property type="match status" value="1"/>
</dbReference>